<reference evidence="4" key="1">
    <citation type="journal article" date="2019" name="Int. J. Syst. Evol. Microbiol.">
        <title>The Global Catalogue of Microorganisms (GCM) 10K type strain sequencing project: providing services to taxonomists for standard genome sequencing and annotation.</title>
        <authorList>
            <consortium name="The Broad Institute Genomics Platform"/>
            <consortium name="The Broad Institute Genome Sequencing Center for Infectious Disease"/>
            <person name="Wu L."/>
            <person name="Ma J."/>
        </authorList>
    </citation>
    <scope>NUCLEOTIDE SEQUENCE [LARGE SCALE GENOMIC DNA]</scope>
    <source>
        <strain evidence="4">JCM 11117</strain>
    </source>
</reference>
<dbReference type="Pfam" id="PF13365">
    <property type="entry name" value="Trypsin_2"/>
    <property type="match status" value="1"/>
</dbReference>
<dbReference type="SUPFAM" id="SSF52540">
    <property type="entry name" value="P-loop containing nucleoside triphosphate hydrolases"/>
    <property type="match status" value="1"/>
</dbReference>
<dbReference type="SUPFAM" id="SSF69322">
    <property type="entry name" value="Tricorn protease domain 2"/>
    <property type="match status" value="1"/>
</dbReference>
<dbReference type="InterPro" id="IPR049052">
    <property type="entry name" value="nSTAND1"/>
</dbReference>
<protein>
    <recommendedName>
        <fullName evidence="2">Novel STAND NTPase 1 domain-containing protein</fullName>
    </recommendedName>
</protein>
<name>A0ABP4AM32_9PSEU</name>
<dbReference type="Proteomes" id="UP001499967">
    <property type="component" value="Unassembled WGS sequence"/>
</dbReference>
<dbReference type="Pfam" id="PF20703">
    <property type="entry name" value="nSTAND1"/>
    <property type="match status" value="1"/>
</dbReference>
<dbReference type="InterPro" id="IPR027417">
    <property type="entry name" value="P-loop_NTPase"/>
</dbReference>
<evidence type="ECO:0000259" key="2">
    <source>
        <dbReference type="Pfam" id="PF20703"/>
    </source>
</evidence>
<feature type="region of interest" description="Disordered" evidence="1">
    <location>
        <begin position="761"/>
        <end position="784"/>
    </location>
</feature>
<gene>
    <name evidence="3" type="ORF">GCM10009559_30550</name>
</gene>
<feature type="domain" description="Novel STAND NTPase 1" evidence="2">
    <location>
        <begin position="212"/>
        <end position="553"/>
    </location>
</feature>
<keyword evidence="4" id="KW-1185">Reference proteome</keyword>
<dbReference type="SUPFAM" id="SSF50494">
    <property type="entry name" value="Trypsin-like serine proteases"/>
    <property type="match status" value="1"/>
</dbReference>
<dbReference type="InterPro" id="IPR009003">
    <property type="entry name" value="Peptidase_S1_PA"/>
</dbReference>
<dbReference type="EMBL" id="BAAAHP010000085">
    <property type="protein sequence ID" value="GAA0937473.1"/>
    <property type="molecule type" value="Genomic_DNA"/>
</dbReference>
<dbReference type="Gene3D" id="2.40.10.120">
    <property type="match status" value="1"/>
</dbReference>
<proteinExistence type="predicted"/>
<evidence type="ECO:0000256" key="1">
    <source>
        <dbReference type="SAM" id="MobiDB-lite"/>
    </source>
</evidence>
<evidence type="ECO:0000313" key="3">
    <source>
        <dbReference type="EMBL" id="GAA0937473.1"/>
    </source>
</evidence>
<accession>A0ABP4AM32</accession>
<evidence type="ECO:0000313" key="4">
    <source>
        <dbReference type="Proteomes" id="UP001499967"/>
    </source>
</evidence>
<sequence length="1358" mass="144390">MTIAERATVSAGAVVRLWHPRVGVVGGGFVVAPDRIATCAHVVAEALDADPYAPEPPAATVRVDFPLAGDGADEPFDAVVERWSPIRDDGSGDVAILRLRRPAPVPVPPVRGIARLWGHGFRVLGFPEGGAGGVWTSGEIRGEQGTRWFQLHTGVGEPRVEPGFSGTPVWDTASGAVVGMTVAAVRGDTTAAAYLIPVDAVFALDQSLVPCPYPGARPFDDEHAAYFHGRDDDIARLADATSRRAVVAVAGPSGVGKSSLVRAGLLPRLRAAGTPVVECRLDVDPVGEVASALAGAPEGAVVVLDQFEELATLAPETAGALLDEVITRTGTGRVRAVLTLRWAAFERLDPRLTAALDEATVQVTPLDRAGLRDAIVGPAEQAPGLSFEDGLVDRILDDAGTEPGQLPLVSALLADLWDHREDGRATLRGYLECGGVAGALAQHADRVVDSLAADEQTVRRLFTALAEPGRDGRFVRRPVPLADLPAEQRELAEALADRRLLVVSRDAVELAHQALIEHWPRLRDWLSADREFLSWLAGLQDRRARWESGGRDDGALLRGAPLAAAVEWSSSRADDLTAADQEYVRCGVALERRRVRRRRVVTAVLAVLLLVVGSLSVLAVQRRDVVATQLATANAGTLGREALARLSSDPALAAQLALAAWQADPDHPTTRDALAGAYLGLHAAVGELAELSPEPIEAMLVRGDTALLATRPHPVLVTGLAGPAPQRHELADLPPGSGAPVLSPDGRLVAVPMTDRPVVLLRDPTGQQPDRELHGARGTRPSAPIFAPGGDRLMWFALSEAQTASVQLWDLRTGAEIPNGIGTVPNDVTWGWPTDDPGRILLRHGRFEMSDSRLVVRSVTDGAEVATLPPGTAVAPDGGALVRIDDDTTEFTDQAAVVVDPAGGAGPTRRWPTADSRVSWSRLSADGGWFLERQLTAAEADYELVRMVHLATGEVRQAALPRVPAADAQGAPGDLLSAATSIGVVSAGDRTVLVRAQGTSLLTFDTERLPATRDPDRRATTSVGGTVMSTSYTRVTTWDRRTGQQLGEITGIPYRFMGPVLEGESLWIMSPVEAEGVWEIVRYEFPALRPTTSFRIPDRRRAPNPVDLFYVGEEVDLAVDGEQVVISHGGWLTAHDPATGQPLGEPVRLGDTPAETEYSSAHAHVWARPGHPGQVAVKTADGSTQLREMPSGRLLRTFPTTTEVGPVFDASGARMAMPNRDRAIEVWDVDEGVQIGPPIVLPEEDVAVVTFRPDGHLVLRVAAGSGVEHLVRLLFVEPVSGRHAGEMRLADDVGTISGDQTVGLRDGTPYGPVHPNPPEVRISAEGWRDALCALADRPFTPAERALLPAGVDPVPPCS</sequence>
<dbReference type="RefSeq" id="WP_343942043.1">
    <property type="nucleotide sequence ID" value="NZ_BAAAHP010000085.1"/>
</dbReference>
<comment type="caution">
    <text evidence="3">The sequence shown here is derived from an EMBL/GenBank/DDBJ whole genome shotgun (WGS) entry which is preliminary data.</text>
</comment>
<organism evidence="3 4">
    <name type="scientific">Pseudonocardia zijingensis</name>
    <dbReference type="NCBI Taxonomy" id="153376"/>
    <lineage>
        <taxon>Bacteria</taxon>
        <taxon>Bacillati</taxon>
        <taxon>Actinomycetota</taxon>
        <taxon>Actinomycetes</taxon>
        <taxon>Pseudonocardiales</taxon>
        <taxon>Pseudonocardiaceae</taxon>
        <taxon>Pseudonocardia</taxon>
    </lineage>
</organism>